<protein>
    <submittedName>
        <fullName evidence="3">DotU family type IV/VI secretion system protein</fullName>
    </submittedName>
</protein>
<feature type="domain" description="Type IV / VI secretion system DotU" evidence="2">
    <location>
        <begin position="27"/>
        <end position="230"/>
    </location>
</feature>
<evidence type="ECO:0000259" key="2">
    <source>
        <dbReference type="Pfam" id="PF09850"/>
    </source>
</evidence>
<dbReference type="NCBIfam" id="TIGR03349">
    <property type="entry name" value="IV_VI_DotU"/>
    <property type="match status" value="1"/>
</dbReference>
<dbReference type="NCBIfam" id="NF038228">
    <property type="entry name" value="IcmH_DotU_IVB"/>
    <property type="match status" value="1"/>
</dbReference>
<dbReference type="AlphaFoldDB" id="A0A7M1NVQ8"/>
<accession>A0A7M1NVQ8</accession>
<keyword evidence="1" id="KW-0472">Membrane</keyword>
<organism evidence="3 4">
    <name type="scientific">Haemophilus parainfluenzae</name>
    <dbReference type="NCBI Taxonomy" id="729"/>
    <lineage>
        <taxon>Bacteria</taxon>
        <taxon>Pseudomonadati</taxon>
        <taxon>Pseudomonadota</taxon>
        <taxon>Gammaproteobacteria</taxon>
        <taxon>Pasteurellales</taxon>
        <taxon>Pasteurellaceae</taxon>
        <taxon>Haemophilus</taxon>
    </lineage>
</organism>
<dbReference type="Pfam" id="PF09850">
    <property type="entry name" value="DotU"/>
    <property type="match status" value="1"/>
</dbReference>
<dbReference type="Gene3D" id="1.25.40.590">
    <property type="entry name" value="Type IV / VI secretion system, DotU"/>
    <property type="match status" value="1"/>
</dbReference>
<keyword evidence="1" id="KW-1133">Transmembrane helix</keyword>
<dbReference type="RefSeq" id="WP_197543423.1">
    <property type="nucleotide sequence ID" value="NZ_CP063120.1"/>
</dbReference>
<reference evidence="3 4" key="1">
    <citation type="submission" date="2020-10" db="EMBL/GenBank/DDBJ databases">
        <title>Genomic diversity and antimicrobial resistance of Haemophilus colonising the airways of young children with cystic fibrosis.</title>
        <authorList>
            <person name="Watts S.C."/>
            <person name="Judd L.M."/>
            <person name="Carzino R."/>
            <person name="Ranganathan S."/>
            <person name="Holt K.E."/>
        </authorList>
    </citation>
    <scope>NUCLEOTIDE SEQUENCE [LARGE SCALE GENOMIC DNA]</scope>
    <source>
        <strain evidence="3 4">M1C137_2</strain>
    </source>
</reference>
<dbReference type="Proteomes" id="UP000595009">
    <property type="component" value="Chromosome"/>
</dbReference>
<dbReference type="PANTHER" id="PTHR38033:SF1">
    <property type="entry name" value="DOTU FAMILY TYPE IV_VI SECRETION SYSTEM PROTEIN"/>
    <property type="match status" value="1"/>
</dbReference>
<dbReference type="EMBL" id="CP063120">
    <property type="protein sequence ID" value="QOR17026.1"/>
    <property type="molecule type" value="Genomic_DNA"/>
</dbReference>
<evidence type="ECO:0000313" key="3">
    <source>
        <dbReference type="EMBL" id="QOR17026.1"/>
    </source>
</evidence>
<evidence type="ECO:0000313" key="4">
    <source>
        <dbReference type="Proteomes" id="UP000595009"/>
    </source>
</evidence>
<proteinExistence type="predicted"/>
<evidence type="ECO:0000256" key="1">
    <source>
        <dbReference type="SAM" id="Phobius"/>
    </source>
</evidence>
<dbReference type="InterPro" id="IPR017732">
    <property type="entry name" value="T4/T6SS_DotU"/>
</dbReference>
<keyword evidence="1" id="KW-0812">Transmembrane</keyword>
<sequence>MSEVLEHFQDDSLPSYHLSLRGNSINPIVDAATPLLGMVMRLKHITDQAMPENLYQQVVKDIQSIEQLLKGRNYESGMIVSFRYVLCTFIDEVALSHGWGTKSTWFQQSLLTYFHNETWGGEKVYILLDKLLAEPKRYIDLLEFIYICFSLGFRGRYKIETQNSEEFELIYKKLHDAILNVRNYNSSNIVIYQEHDTNKHFYKLLNKKSLKKIFFMGFIVLAFIYFIYSFVLGRQSQSILDQLNSLLG</sequence>
<dbReference type="PANTHER" id="PTHR38033">
    <property type="entry name" value="MEMBRANE PROTEIN-RELATED"/>
    <property type="match status" value="1"/>
</dbReference>
<feature type="transmembrane region" description="Helical" evidence="1">
    <location>
        <begin position="213"/>
        <end position="231"/>
    </location>
</feature>
<gene>
    <name evidence="3" type="ORF">INP94_09195</name>
</gene>
<name>A0A7M1NVQ8_HAEPA</name>
<dbReference type="InterPro" id="IPR038522">
    <property type="entry name" value="T4/T6SS_DotU_sf"/>
</dbReference>